<dbReference type="GO" id="GO:0016020">
    <property type="term" value="C:membrane"/>
    <property type="evidence" value="ECO:0007669"/>
    <property type="project" value="UniProtKB-SubCell"/>
</dbReference>
<evidence type="ECO:0000256" key="9">
    <source>
        <dbReference type="ARBA" id="ARBA00031586"/>
    </source>
</evidence>
<keyword evidence="8 11" id="KW-0472">Membrane</keyword>
<comment type="similarity">
    <text evidence="2">Belongs to the complex I subunit 4L family.</text>
</comment>
<protein>
    <recommendedName>
        <fullName evidence="3">NADH-ubiquinone oxidoreductase chain 4L</fullName>
    </recommendedName>
    <alternativeName>
        <fullName evidence="9">NADH dehydrogenase subunit 4L</fullName>
    </alternativeName>
</protein>
<name>Q8HQJ5_ORNMO</name>
<proteinExistence type="inferred from homology"/>
<dbReference type="AlphaFoldDB" id="Q8HQJ5"/>
<sequence>MFLVSMFLFFSGSFSLLMNRKHILLIMLSLEFMYLGVMVNVFIICGISKFFLVLIIFMIVVVCEAGMGLSVLVLSVYFYGSDKIRMMNLLSC</sequence>
<feature type="transmembrane region" description="Helical" evidence="11">
    <location>
        <begin position="50"/>
        <end position="79"/>
    </location>
</feature>
<keyword evidence="12" id="KW-0496">Mitochondrion</keyword>
<evidence type="ECO:0000256" key="11">
    <source>
        <dbReference type="SAM" id="Phobius"/>
    </source>
</evidence>
<evidence type="ECO:0000256" key="4">
    <source>
        <dbReference type="ARBA" id="ARBA00022692"/>
    </source>
</evidence>
<evidence type="ECO:0000256" key="5">
    <source>
        <dbReference type="ARBA" id="ARBA00022967"/>
    </source>
</evidence>
<evidence type="ECO:0000313" key="12">
    <source>
        <dbReference type="EMBL" id="BAC22589.1"/>
    </source>
</evidence>
<dbReference type="InterPro" id="IPR039428">
    <property type="entry name" value="NUOK/Mnh_C1-like"/>
</dbReference>
<evidence type="ECO:0000256" key="8">
    <source>
        <dbReference type="ARBA" id="ARBA00023136"/>
    </source>
</evidence>
<dbReference type="CTD" id="4539"/>
<dbReference type="GeneID" id="806586"/>
<accession>Q8HQJ5</accession>
<keyword evidence="7" id="KW-0520">NAD</keyword>
<keyword evidence="6 11" id="KW-1133">Transmembrane helix</keyword>
<organism evidence="12">
    <name type="scientific">Ornithodoros moubata</name>
    <name type="common">Soft tick</name>
    <name type="synonym">Argasid tick</name>
    <dbReference type="NCBI Taxonomy" id="6938"/>
    <lineage>
        <taxon>Eukaryota</taxon>
        <taxon>Metazoa</taxon>
        <taxon>Ecdysozoa</taxon>
        <taxon>Arthropoda</taxon>
        <taxon>Chelicerata</taxon>
        <taxon>Arachnida</taxon>
        <taxon>Acari</taxon>
        <taxon>Parasitiformes</taxon>
        <taxon>Ixodida</taxon>
        <taxon>Ixodoidea</taxon>
        <taxon>Argasidae</taxon>
        <taxon>Ornithodorinae</taxon>
        <taxon>Ornithodoros</taxon>
    </lineage>
</organism>
<dbReference type="RefSeq" id="NP_722571.1">
    <property type="nucleotide sequence ID" value="NC_004357.1"/>
</dbReference>
<keyword evidence="5" id="KW-1278">Translocase</keyword>
<dbReference type="GO" id="GO:0008137">
    <property type="term" value="F:NADH dehydrogenase (ubiquinone) activity"/>
    <property type="evidence" value="ECO:0007669"/>
    <property type="project" value="UniProtKB-EC"/>
</dbReference>
<evidence type="ECO:0000256" key="6">
    <source>
        <dbReference type="ARBA" id="ARBA00022989"/>
    </source>
</evidence>
<dbReference type="Gene3D" id="1.10.287.3510">
    <property type="match status" value="1"/>
</dbReference>
<feature type="transmembrane region" description="Helical" evidence="11">
    <location>
        <begin position="25"/>
        <end position="43"/>
    </location>
</feature>
<evidence type="ECO:0000256" key="7">
    <source>
        <dbReference type="ARBA" id="ARBA00023027"/>
    </source>
</evidence>
<gene>
    <name evidence="12" type="primary">ND4L</name>
</gene>
<reference evidence="12" key="1">
    <citation type="journal article" date="2001" name="Vector Borne Zoonotic Dis.">
        <title>Detection of Borrelia duttonii, a tick-borne relapsing fever agent in central Tanzania, within ticks by flagellin gene-based nested polymerase chain reaction.</title>
        <authorList>
            <person name="Fukunaga M."/>
            <person name="Ushijima Y."/>
            <person name="Aoki Y."/>
            <person name="Talbert A."/>
        </authorList>
    </citation>
    <scope>NUCLEOTIDE SEQUENCE</scope>
</reference>
<comment type="subcellular location">
    <subcellularLocation>
        <location evidence="1">Membrane</location>
        <topology evidence="1">Multi-pass membrane protein</topology>
    </subcellularLocation>
</comment>
<geneLocation type="mitochondrion" evidence="12"/>
<evidence type="ECO:0000256" key="3">
    <source>
        <dbReference type="ARBA" id="ARBA00016612"/>
    </source>
</evidence>
<comment type="catalytic activity">
    <reaction evidence="10">
        <text>a ubiquinone + NADH + 5 H(+)(in) = a ubiquinol + NAD(+) + 4 H(+)(out)</text>
        <dbReference type="Rhea" id="RHEA:29091"/>
        <dbReference type="Rhea" id="RHEA-COMP:9565"/>
        <dbReference type="Rhea" id="RHEA-COMP:9566"/>
        <dbReference type="ChEBI" id="CHEBI:15378"/>
        <dbReference type="ChEBI" id="CHEBI:16389"/>
        <dbReference type="ChEBI" id="CHEBI:17976"/>
        <dbReference type="ChEBI" id="CHEBI:57540"/>
        <dbReference type="ChEBI" id="CHEBI:57945"/>
        <dbReference type="EC" id="7.1.1.2"/>
    </reaction>
</comment>
<keyword evidence="4 11" id="KW-0812">Transmembrane</keyword>
<evidence type="ECO:0000256" key="10">
    <source>
        <dbReference type="ARBA" id="ARBA00049551"/>
    </source>
</evidence>
<evidence type="ECO:0000256" key="2">
    <source>
        <dbReference type="ARBA" id="ARBA00010519"/>
    </source>
</evidence>
<evidence type="ECO:0000256" key="1">
    <source>
        <dbReference type="ARBA" id="ARBA00004141"/>
    </source>
</evidence>
<reference evidence="12" key="2">
    <citation type="journal article" date="2004" name="Insect Mol. Biol.">
        <title>The mitochondrial genomes of soft ticks have an arrangement of genes that has remained unchanged for over 400 million years.</title>
        <authorList>
            <person name="Shao R."/>
            <person name="Aoki Y."/>
            <person name="Mitani H."/>
            <person name="Tabuchi N."/>
            <person name="Barker S.C."/>
            <person name="Fukunaga M."/>
        </authorList>
    </citation>
    <scope>NUCLEOTIDE SEQUENCE</scope>
</reference>
<dbReference type="Pfam" id="PF00420">
    <property type="entry name" value="Oxidored_q2"/>
    <property type="match status" value="1"/>
</dbReference>
<dbReference type="EMBL" id="AB073679">
    <property type="protein sequence ID" value="BAC22589.1"/>
    <property type="molecule type" value="Genomic_DNA"/>
</dbReference>